<keyword evidence="9" id="KW-1185">Reference proteome</keyword>
<evidence type="ECO:0000256" key="3">
    <source>
        <dbReference type="ARBA" id="ARBA00006958"/>
    </source>
</evidence>
<accession>A0A9R0DRC2</accession>
<evidence type="ECO:0000256" key="1">
    <source>
        <dbReference type="ARBA" id="ARBA00001968"/>
    </source>
</evidence>
<evidence type="ECO:0000256" key="7">
    <source>
        <dbReference type="ARBA" id="ARBA00023242"/>
    </source>
</evidence>
<feature type="domain" description="DDE Tnp4" evidence="8">
    <location>
        <begin position="28"/>
        <end position="149"/>
    </location>
</feature>
<keyword evidence="4" id="KW-0540">Nuclease</keyword>
<dbReference type="GO" id="GO:0005634">
    <property type="term" value="C:nucleus"/>
    <property type="evidence" value="ECO:0007669"/>
    <property type="project" value="UniProtKB-SubCell"/>
</dbReference>
<dbReference type="PANTHER" id="PTHR22930:SF289">
    <property type="entry name" value="DDE TNP4 DOMAIN-CONTAINING PROTEIN-RELATED"/>
    <property type="match status" value="1"/>
</dbReference>
<comment type="cofactor">
    <cofactor evidence="1">
        <name>a divalent metal cation</name>
        <dbReference type="ChEBI" id="CHEBI:60240"/>
    </cofactor>
</comment>
<keyword evidence="7" id="KW-0539">Nucleus</keyword>
<dbReference type="OrthoDB" id="7434799at2759"/>
<evidence type="ECO:0000259" key="8">
    <source>
        <dbReference type="Pfam" id="PF13359"/>
    </source>
</evidence>
<keyword evidence="5" id="KW-0479">Metal-binding</keyword>
<dbReference type="PANTHER" id="PTHR22930">
    <property type="match status" value="1"/>
</dbReference>
<protein>
    <submittedName>
        <fullName evidence="10">Nuclease HARBI1</fullName>
    </submittedName>
</protein>
<organism evidence="9 10">
    <name type="scientific">Spodoptera frugiperda</name>
    <name type="common">Fall armyworm</name>
    <dbReference type="NCBI Taxonomy" id="7108"/>
    <lineage>
        <taxon>Eukaryota</taxon>
        <taxon>Metazoa</taxon>
        <taxon>Ecdysozoa</taxon>
        <taxon>Arthropoda</taxon>
        <taxon>Hexapoda</taxon>
        <taxon>Insecta</taxon>
        <taxon>Pterygota</taxon>
        <taxon>Neoptera</taxon>
        <taxon>Endopterygota</taxon>
        <taxon>Lepidoptera</taxon>
        <taxon>Glossata</taxon>
        <taxon>Ditrysia</taxon>
        <taxon>Noctuoidea</taxon>
        <taxon>Noctuidae</taxon>
        <taxon>Amphipyrinae</taxon>
        <taxon>Spodoptera</taxon>
    </lineage>
</organism>
<comment type="subcellular location">
    <subcellularLocation>
        <location evidence="2">Nucleus</location>
    </subcellularLocation>
</comment>
<proteinExistence type="inferred from homology"/>
<dbReference type="GeneID" id="126911009"/>
<dbReference type="Proteomes" id="UP000829999">
    <property type="component" value="Chromosome 9"/>
</dbReference>
<name>A0A9R0DRC2_SPOFR</name>
<dbReference type="InterPro" id="IPR045249">
    <property type="entry name" value="HARBI1-like"/>
</dbReference>
<sequence length="168" mass="18980">MVNCLKAQINDVHVAEGIGGDDNTDDKVCDSNLKIINVNSKFGGATHDSFIWASSRMETFMRELHQNEEQVWLLGDSGYPQQPWLMTPILNAVLGSVEDTYTQRHVQARDCIERCFGLLKSLWRCLLRHRTLHYHPMVAGKIACWGLHNMALEANLSPPSVMEVEDDA</sequence>
<dbReference type="GO" id="GO:0016787">
    <property type="term" value="F:hydrolase activity"/>
    <property type="evidence" value="ECO:0007669"/>
    <property type="project" value="UniProtKB-KW"/>
</dbReference>
<dbReference type="Pfam" id="PF13359">
    <property type="entry name" value="DDE_Tnp_4"/>
    <property type="match status" value="1"/>
</dbReference>
<gene>
    <name evidence="10" type="primary">LOC126911009</name>
</gene>
<evidence type="ECO:0000256" key="4">
    <source>
        <dbReference type="ARBA" id="ARBA00022722"/>
    </source>
</evidence>
<dbReference type="RefSeq" id="XP_050551680.1">
    <property type="nucleotide sequence ID" value="XM_050695723.1"/>
</dbReference>
<keyword evidence="6" id="KW-0378">Hydrolase</keyword>
<evidence type="ECO:0000256" key="6">
    <source>
        <dbReference type="ARBA" id="ARBA00022801"/>
    </source>
</evidence>
<comment type="similarity">
    <text evidence="3">Belongs to the HARBI1 family.</text>
</comment>
<reference evidence="10" key="1">
    <citation type="submission" date="2025-08" db="UniProtKB">
        <authorList>
            <consortium name="RefSeq"/>
        </authorList>
    </citation>
    <scope>IDENTIFICATION</scope>
    <source>
        <tissue evidence="10">Whole larval tissue</tissue>
    </source>
</reference>
<evidence type="ECO:0000313" key="9">
    <source>
        <dbReference type="Proteomes" id="UP000829999"/>
    </source>
</evidence>
<evidence type="ECO:0000256" key="2">
    <source>
        <dbReference type="ARBA" id="ARBA00004123"/>
    </source>
</evidence>
<dbReference type="AlphaFoldDB" id="A0A9R0DRC2"/>
<dbReference type="InterPro" id="IPR027806">
    <property type="entry name" value="HARBI1_dom"/>
</dbReference>
<dbReference type="GO" id="GO:0046872">
    <property type="term" value="F:metal ion binding"/>
    <property type="evidence" value="ECO:0007669"/>
    <property type="project" value="UniProtKB-KW"/>
</dbReference>
<evidence type="ECO:0000256" key="5">
    <source>
        <dbReference type="ARBA" id="ARBA00022723"/>
    </source>
</evidence>
<evidence type="ECO:0000313" key="10">
    <source>
        <dbReference type="RefSeq" id="XP_050551680.1"/>
    </source>
</evidence>
<dbReference type="GO" id="GO:0004518">
    <property type="term" value="F:nuclease activity"/>
    <property type="evidence" value="ECO:0007669"/>
    <property type="project" value="UniProtKB-KW"/>
</dbReference>